<dbReference type="AlphaFoldDB" id="A0AAP0HE78"/>
<dbReference type="PANTHER" id="PTHR31569">
    <property type="entry name" value="SWIM-TYPE DOMAIN-CONTAINING PROTEIN"/>
    <property type="match status" value="1"/>
</dbReference>
<proteinExistence type="predicted"/>
<feature type="compositionally biased region" description="Basic residues" evidence="1">
    <location>
        <begin position="532"/>
        <end position="541"/>
    </location>
</feature>
<dbReference type="PANTHER" id="PTHR31569:SF4">
    <property type="entry name" value="SWIM-TYPE DOMAIN-CONTAINING PROTEIN"/>
    <property type="match status" value="1"/>
</dbReference>
<protein>
    <recommendedName>
        <fullName evidence="2">MULE transposase domain-containing protein</fullName>
    </recommendedName>
</protein>
<comment type="caution">
    <text evidence="3">The sequence shown here is derived from an EMBL/GenBank/DDBJ whole genome shotgun (WGS) entry which is preliminary data.</text>
</comment>
<dbReference type="InterPro" id="IPR018289">
    <property type="entry name" value="MULE_transposase_dom"/>
</dbReference>
<organism evidence="3 4">
    <name type="scientific">Stephania japonica</name>
    <dbReference type="NCBI Taxonomy" id="461633"/>
    <lineage>
        <taxon>Eukaryota</taxon>
        <taxon>Viridiplantae</taxon>
        <taxon>Streptophyta</taxon>
        <taxon>Embryophyta</taxon>
        <taxon>Tracheophyta</taxon>
        <taxon>Spermatophyta</taxon>
        <taxon>Magnoliopsida</taxon>
        <taxon>Ranunculales</taxon>
        <taxon>Menispermaceae</taxon>
        <taxon>Menispermoideae</taxon>
        <taxon>Cissampelideae</taxon>
        <taxon>Stephania</taxon>
    </lineage>
</organism>
<accession>A0AAP0HE78</accession>
<evidence type="ECO:0000313" key="4">
    <source>
        <dbReference type="Proteomes" id="UP001417504"/>
    </source>
</evidence>
<dbReference type="CDD" id="cd22744">
    <property type="entry name" value="OTU"/>
    <property type="match status" value="1"/>
</dbReference>
<evidence type="ECO:0000259" key="2">
    <source>
        <dbReference type="Pfam" id="PF10551"/>
    </source>
</evidence>
<evidence type="ECO:0000313" key="3">
    <source>
        <dbReference type="EMBL" id="KAK9085033.1"/>
    </source>
</evidence>
<evidence type="ECO:0000256" key="1">
    <source>
        <dbReference type="SAM" id="MobiDB-lite"/>
    </source>
</evidence>
<keyword evidence="4" id="KW-1185">Reference proteome</keyword>
<dbReference type="EMBL" id="JBBNAE010000011">
    <property type="protein sequence ID" value="KAK9085033.1"/>
    <property type="molecule type" value="Genomic_DNA"/>
</dbReference>
<name>A0AAP0HE78_9MAGN</name>
<dbReference type="InterPro" id="IPR052579">
    <property type="entry name" value="Zinc_finger_SWIM"/>
</dbReference>
<dbReference type="Pfam" id="PF10551">
    <property type="entry name" value="MULE"/>
    <property type="match status" value="1"/>
</dbReference>
<feature type="region of interest" description="Disordered" evidence="1">
    <location>
        <begin position="532"/>
        <end position="557"/>
    </location>
</feature>
<reference evidence="3 4" key="1">
    <citation type="submission" date="2024-01" db="EMBL/GenBank/DDBJ databases">
        <title>Genome assemblies of Stephania.</title>
        <authorList>
            <person name="Yang L."/>
        </authorList>
    </citation>
    <scope>NUCLEOTIDE SEQUENCE [LARGE SCALE GENOMIC DNA]</scope>
    <source>
        <strain evidence="3">QJT</strain>
        <tissue evidence="3">Leaf</tissue>
    </source>
</reference>
<sequence>MSVPFSYSTQGTPRLILVCKCGMWHAQPQLANSLEGHSYAGRLTQDEAAILDQMSKANVRPRQILNTLRQRDKNNASTLRTIYNARQRNRIKEAGGRTQMQQLLHLLEDNMYLSWHRKDPELNVVTDLFWSHPDSINLLRSFPYVLLMDCTYKTNRYRLPLLEILGVTSTDITFSVGFCFLSSETMSNYTWALNILRGLLDGWPTPSVFVTDRELGLINAIEEVFPQCSHQLCIWHINKMVLTNTKKMFARNDDFQLFNKRWTDLMYATTEASFELMLATLRVKYADMKGLLNYLEDTWLRDYKNRFVRAWTNPLFHLGETTTQRVESAHSTLKQHLGTCTANFEALWSVIHGMLDIQHNRIKSSFKVSLNVVQHGYMDGLYRRLRGYVSLKALKLICNEVERGVNVGTDRSLCGCDLRTTCGLPCAHELNVHILAGSPIPLEDVHVYWKKLSMVPDASVNRTAYNLNDELQRVVSKFETFVDEDSRVRTIQQLREISCPSSTSCIAPQAKVQTRGRPSLDSFGNYVIGSKKMKKGKRGMKRKAEEDDTSTTRDPSGFEYVLTPAEATSVRRKVKQVRNKVHRTREASMGVFEIGFIHTIQPDWIQHVETTVNVDSDGNCGFRCVAAGLGFSDIDGWKRVRTAMVNELQENQEFWKDLLGSYFDQIKGAVQFFEGKDVGSDNWIQHLMLCLSTCHMVVA</sequence>
<gene>
    <name evidence="3" type="ORF">Sjap_025444</name>
</gene>
<feature type="domain" description="MULE transposase" evidence="2">
    <location>
        <begin position="145"/>
        <end position="239"/>
    </location>
</feature>
<dbReference type="Proteomes" id="UP001417504">
    <property type="component" value="Unassembled WGS sequence"/>
</dbReference>